<feature type="compositionally biased region" description="Low complexity" evidence="2">
    <location>
        <begin position="97"/>
        <end position="125"/>
    </location>
</feature>
<dbReference type="EMBL" id="JAAWWB010000019">
    <property type="protein sequence ID" value="KAG6759803.1"/>
    <property type="molecule type" value="Genomic_DNA"/>
</dbReference>
<dbReference type="GO" id="GO:0003723">
    <property type="term" value="F:RNA binding"/>
    <property type="evidence" value="ECO:0007669"/>
    <property type="project" value="UniProtKB-UniRule"/>
</dbReference>
<feature type="compositionally biased region" description="Polar residues" evidence="2">
    <location>
        <begin position="174"/>
        <end position="188"/>
    </location>
</feature>
<evidence type="ECO:0000313" key="5">
    <source>
        <dbReference type="Proteomes" id="UP000886885"/>
    </source>
</evidence>
<dbReference type="Pfam" id="PF00076">
    <property type="entry name" value="RRM_1"/>
    <property type="match status" value="1"/>
</dbReference>
<name>A0A8X7YUL1_POPTO</name>
<dbReference type="AlphaFoldDB" id="A0A8X7YUL1"/>
<evidence type="ECO:0000313" key="4">
    <source>
        <dbReference type="EMBL" id="KAG6759803.1"/>
    </source>
</evidence>
<keyword evidence="1" id="KW-0694">RNA-binding</keyword>
<evidence type="ECO:0000259" key="3">
    <source>
        <dbReference type="PROSITE" id="PS50102"/>
    </source>
</evidence>
<feature type="domain" description="RRM" evidence="3">
    <location>
        <begin position="214"/>
        <end position="257"/>
    </location>
</feature>
<feature type="region of interest" description="Disordered" evidence="2">
    <location>
        <begin position="76"/>
        <end position="206"/>
    </location>
</feature>
<protein>
    <recommendedName>
        <fullName evidence="3">RRM domain-containing protein</fullName>
    </recommendedName>
</protein>
<dbReference type="OrthoDB" id="1750744at2759"/>
<dbReference type="PROSITE" id="PS50102">
    <property type="entry name" value="RRM"/>
    <property type="match status" value="1"/>
</dbReference>
<keyword evidence="5" id="KW-1185">Reference proteome</keyword>
<comment type="caution">
    <text evidence="4">The sequence shown here is derived from an EMBL/GenBank/DDBJ whole genome shotgun (WGS) entry which is preliminary data.</text>
</comment>
<accession>A0A8X7YUL1</accession>
<sequence>MKTIYIVCLVLGKKRVLGSALLGLSSAYDPFNFWSNSAQAEQSWLAKLFLEYCGLAFVVKMEGLEELRGWLSDSSYPNRRPSRFSDAPSRFSDSPINRYSDNGNSNSNSNSNNYSNYNRRSPNNYHGGGGGRRSFDSPPGGGVGGDGGFRPMGGGGDGGFRPMGGAGGGFVPNYQVQPPLSLPPQNISGRKRGFHGSSPDRFDGGGGRSGFAFAKLFVGSVPRTATEMDIRPLFEEHGNVIEVALIKDKRTGQQQGM</sequence>
<dbReference type="InterPro" id="IPR000504">
    <property type="entry name" value="RRM_dom"/>
</dbReference>
<evidence type="ECO:0000256" key="2">
    <source>
        <dbReference type="SAM" id="MobiDB-lite"/>
    </source>
</evidence>
<evidence type="ECO:0000256" key="1">
    <source>
        <dbReference type="PROSITE-ProRule" id="PRU00176"/>
    </source>
</evidence>
<reference evidence="4" key="1">
    <citation type="journal article" date="2020" name="bioRxiv">
        <title>Hybrid origin of Populus tomentosa Carr. identified through genome sequencing and phylogenomic analysis.</title>
        <authorList>
            <person name="An X."/>
            <person name="Gao K."/>
            <person name="Chen Z."/>
            <person name="Li J."/>
            <person name="Yang X."/>
            <person name="Yang X."/>
            <person name="Zhou J."/>
            <person name="Guo T."/>
            <person name="Zhao T."/>
            <person name="Huang S."/>
            <person name="Miao D."/>
            <person name="Khan W.U."/>
            <person name="Rao P."/>
            <person name="Ye M."/>
            <person name="Lei B."/>
            <person name="Liao W."/>
            <person name="Wang J."/>
            <person name="Ji L."/>
            <person name="Li Y."/>
            <person name="Guo B."/>
            <person name="Mustafa N.S."/>
            <person name="Li S."/>
            <person name="Yun Q."/>
            <person name="Keller S.R."/>
            <person name="Mao J."/>
            <person name="Zhang R."/>
            <person name="Strauss S.H."/>
        </authorList>
    </citation>
    <scope>NUCLEOTIDE SEQUENCE</scope>
    <source>
        <strain evidence="4">GM15</strain>
        <tissue evidence="4">Leaf</tissue>
    </source>
</reference>
<proteinExistence type="predicted"/>
<gene>
    <name evidence="4" type="ORF">POTOM_036296</name>
</gene>
<feature type="compositionally biased region" description="Gly residues" evidence="2">
    <location>
        <begin position="139"/>
        <end position="170"/>
    </location>
</feature>
<organism evidence="4 5">
    <name type="scientific">Populus tomentosa</name>
    <name type="common">Chinese white poplar</name>
    <dbReference type="NCBI Taxonomy" id="118781"/>
    <lineage>
        <taxon>Eukaryota</taxon>
        <taxon>Viridiplantae</taxon>
        <taxon>Streptophyta</taxon>
        <taxon>Embryophyta</taxon>
        <taxon>Tracheophyta</taxon>
        <taxon>Spermatophyta</taxon>
        <taxon>Magnoliopsida</taxon>
        <taxon>eudicotyledons</taxon>
        <taxon>Gunneridae</taxon>
        <taxon>Pentapetalae</taxon>
        <taxon>rosids</taxon>
        <taxon>fabids</taxon>
        <taxon>Malpighiales</taxon>
        <taxon>Salicaceae</taxon>
        <taxon>Saliceae</taxon>
        <taxon>Populus</taxon>
    </lineage>
</organism>
<dbReference type="Proteomes" id="UP000886885">
    <property type="component" value="Chromosome 10A"/>
</dbReference>